<dbReference type="InterPro" id="IPR032816">
    <property type="entry name" value="VTT_dom"/>
</dbReference>
<dbReference type="GO" id="GO:0000022">
    <property type="term" value="P:mitotic spindle elongation"/>
    <property type="evidence" value="ECO:0007669"/>
    <property type="project" value="TreeGrafter"/>
</dbReference>
<accession>A0A0B7N4P2</accession>
<dbReference type="OrthoDB" id="166803at2759"/>
<sequence length="222" mass="24393">MFIPRYEQLGIDQLAIKMRSTPYSSVLMTAIVCLASIPPLIGFTLSVTMCGYVFGFPFGLLPATLGAFSGALITFALIRMLHLSDWLKSGKRFSAISRAIQKGGIKMVVLIRSSPIPWHLTSIMLSVNDHIGFNVYCIAACIGSFKLTSTVWVGSQLASLNDPNLPPEAHRYTLISLGIGLTTLAITGVWIYRLTIQQIKEKKAEEEPLLGYRNVSTKCSYT</sequence>
<name>A0A0B7N4P2_9FUNG</name>
<comment type="similarity">
    <text evidence="3">Belongs to the TVP38/TMEM64 family.</text>
</comment>
<dbReference type="GO" id="GO:0016192">
    <property type="term" value="P:vesicle-mediated transport"/>
    <property type="evidence" value="ECO:0007669"/>
    <property type="project" value="TreeGrafter"/>
</dbReference>
<dbReference type="Pfam" id="PF09335">
    <property type="entry name" value="VTT_dom"/>
    <property type="match status" value="1"/>
</dbReference>
<evidence type="ECO:0000256" key="1">
    <source>
        <dbReference type="ARBA" id="ARBA00002978"/>
    </source>
</evidence>
<evidence type="ECO:0000256" key="6">
    <source>
        <dbReference type="ARBA" id="ARBA00022692"/>
    </source>
</evidence>
<dbReference type="PANTHER" id="PTHR47549">
    <property type="entry name" value="GOLGI APPARATUS MEMBRANE PROTEIN TVP38-RELATED"/>
    <property type="match status" value="1"/>
</dbReference>
<evidence type="ECO:0000256" key="2">
    <source>
        <dbReference type="ARBA" id="ARBA00004653"/>
    </source>
</evidence>
<evidence type="ECO:0000256" key="7">
    <source>
        <dbReference type="ARBA" id="ARBA00022989"/>
    </source>
</evidence>
<dbReference type="Proteomes" id="UP000054107">
    <property type="component" value="Unassembled WGS sequence"/>
</dbReference>
<comment type="subcellular location">
    <subcellularLocation>
        <location evidence="2">Golgi apparatus membrane</location>
        <topology evidence="2">Multi-pass membrane protein</topology>
    </subcellularLocation>
</comment>
<keyword evidence="7 10" id="KW-1133">Transmembrane helix</keyword>
<evidence type="ECO:0000313" key="12">
    <source>
        <dbReference type="EMBL" id="CEP13283.1"/>
    </source>
</evidence>
<keyword evidence="9 10" id="KW-0472">Membrane</keyword>
<keyword evidence="8" id="KW-0333">Golgi apparatus</keyword>
<feature type="transmembrane region" description="Helical" evidence="10">
    <location>
        <begin position="60"/>
        <end position="82"/>
    </location>
</feature>
<gene>
    <name evidence="12" type="primary">PARPA_07338.1 scaffold 27460</name>
</gene>
<evidence type="ECO:0000259" key="11">
    <source>
        <dbReference type="Pfam" id="PF09335"/>
    </source>
</evidence>
<dbReference type="EMBL" id="LN729513">
    <property type="protein sequence ID" value="CEP13283.1"/>
    <property type="molecule type" value="Genomic_DNA"/>
</dbReference>
<feature type="transmembrane region" description="Helical" evidence="10">
    <location>
        <begin position="172"/>
        <end position="192"/>
    </location>
</feature>
<evidence type="ECO:0000256" key="4">
    <source>
        <dbReference type="ARBA" id="ARBA00013533"/>
    </source>
</evidence>
<proteinExistence type="inferred from homology"/>
<dbReference type="GO" id="GO:0000139">
    <property type="term" value="C:Golgi membrane"/>
    <property type="evidence" value="ECO:0007669"/>
    <property type="project" value="UniProtKB-SubCell"/>
</dbReference>
<dbReference type="STRING" id="35722.A0A0B7N4P2"/>
<feature type="transmembrane region" description="Helical" evidence="10">
    <location>
        <begin position="133"/>
        <end position="152"/>
    </location>
</feature>
<reference evidence="12 13" key="1">
    <citation type="submission" date="2014-09" db="EMBL/GenBank/DDBJ databases">
        <authorList>
            <person name="Ellenberger Sabrina"/>
        </authorList>
    </citation>
    <scope>NUCLEOTIDE SEQUENCE [LARGE SCALE GENOMIC DNA]</scope>
    <source>
        <strain evidence="12 13">CBS 412.66</strain>
    </source>
</reference>
<feature type="domain" description="VTT" evidence="11">
    <location>
        <begin position="46"/>
        <end position="146"/>
    </location>
</feature>
<dbReference type="AlphaFoldDB" id="A0A0B7N4P2"/>
<evidence type="ECO:0000313" key="13">
    <source>
        <dbReference type="Proteomes" id="UP000054107"/>
    </source>
</evidence>
<evidence type="ECO:0000256" key="8">
    <source>
        <dbReference type="ARBA" id="ARBA00023034"/>
    </source>
</evidence>
<evidence type="ECO:0000256" key="9">
    <source>
        <dbReference type="ARBA" id="ARBA00023136"/>
    </source>
</evidence>
<comment type="function">
    <text evidence="1">Golgi membrane protein involved in vesicular trafficking and spindle migration.</text>
</comment>
<evidence type="ECO:0000256" key="5">
    <source>
        <dbReference type="ARBA" id="ARBA00020673"/>
    </source>
</evidence>
<dbReference type="InterPro" id="IPR051076">
    <property type="entry name" value="Golgi_membrane_TVP38/TMEM64"/>
</dbReference>
<keyword evidence="6 10" id="KW-0812">Transmembrane</keyword>
<organism evidence="12 13">
    <name type="scientific">Parasitella parasitica</name>
    <dbReference type="NCBI Taxonomy" id="35722"/>
    <lineage>
        <taxon>Eukaryota</taxon>
        <taxon>Fungi</taxon>
        <taxon>Fungi incertae sedis</taxon>
        <taxon>Mucoromycota</taxon>
        <taxon>Mucoromycotina</taxon>
        <taxon>Mucoromycetes</taxon>
        <taxon>Mucorales</taxon>
        <taxon>Mucorineae</taxon>
        <taxon>Mucoraceae</taxon>
        <taxon>Parasitella</taxon>
    </lineage>
</organism>
<dbReference type="PANTHER" id="PTHR47549:SF1">
    <property type="entry name" value="GOLGI APPARATUS MEMBRANE PROTEIN TVP38"/>
    <property type="match status" value="1"/>
</dbReference>
<protein>
    <recommendedName>
        <fullName evidence="4">Golgi apparatus membrane protein TVP38</fullName>
    </recommendedName>
    <alternativeName>
        <fullName evidence="5">Golgi apparatus membrane protein tvp38</fullName>
    </alternativeName>
</protein>
<keyword evidence="13" id="KW-1185">Reference proteome</keyword>
<evidence type="ECO:0000256" key="3">
    <source>
        <dbReference type="ARBA" id="ARBA00008640"/>
    </source>
</evidence>
<evidence type="ECO:0000256" key="10">
    <source>
        <dbReference type="SAM" id="Phobius"/>
    </source>
</evidence>
<feature type="transmembrane region" description="Helical" evidence="10">
    <location>
        <begin position="26"/>
        <end position="54"/>
    </location>
</feature>